<dbReference type="InterPro" id="IPR029044">
    <property type="entry name" value="Nucleotide-diphossugar_trans"/>
</dbReference>
<proteinExistence type="predicted"/>
<name>A0ABU0C3X0_9BRAD</name>
<dbReference type="RefSeq" id="WP_307153419.1">
    <property type="nucleotide sequence ID" value="NZ_JAUSUK010000001.1"/>
</dbReference>
<dbReference type="CDD" id="cd04186">
    <property type="entry name" value="GT_2_like_c"/>
    <property type="match status" value="1"/>
</dbReference>
<gene>
    <name evidence="2" type="ORF">J2R99_001049</name>
</gene>
<comment type="caution">
    <text evidence="2">The sequence shown here is derived from an EMBL/GenBank/DDBJ whole genome shotgun (WGS) entry which is preliminary data.</text>
</comment>
<dbReference type="Proteomes" id="UP001230253">
    <property type="component" value="Unassembled WGS sequence"/>
</dbReference>
<feature type="domain" description="Glycosyltransferase 2-like" evidence="1">
    <location>
        <begin position="212"/>
        <end position="327"/>
    </location>
</feature>
<dbReference type="PANTHER" id="PTHR43179">
    <property type="entry name" value="RHAMNOSYLTRANSFERASE WBBL"/>
    <property type="match status" value="1"/>
</dbReference>
<dbReference type="PANTHER" id="PTHR43179:SF7">
    <property type="entry name" value="RHAMNOSYLTRANSFERASE WBBL"/>
    <property type="match status" value="1"/>
</dbReference>
<dbReference type="Gene3D" id="3.90.550.10">
    <property type="entry name" value="Spore Coat Polysaccharide Biosynthesis Protein SpsA, Chain A"/>
    <property type="match status" value="2"/>
</dbReference>
<dbReference type="InterPro" id="IPR001173">
    <property type="entry name" value="Glyco_trans_2-like"/>
</dbReference>
<organism evidence="2 3">
    <name type="scientific">Rhodopseudomonas julia</name>
    <dbReference type="NCBI Taxonomy" id="200617"/>
    <lineage>
        <taxon>Bacteria</taxon>
        <taxon>Pseudomonadati</taxon>
        <taxon>Pseudomonadota</taxon>
        <taxon>Alphaproteobacteria</taxon>
        <taxon>Hyphomicrobiales</taxon>
        <taxon>Nitrobacteraceae</taxon>
        <taxon>Rhodopseudomonas</taxon>
    </lineage>
</organism>
<evidence type="ECO:0000313" key="2">
    <source>
        <dbReference type="EMBL" id="MDQ0325200.1"/>
    </source>
</evidence>
<keyword evidence="3" id="KW-1185">Reference proteome</keyword>
<dbReference type="CDD" id="cd04184">
    <property type="entry name" value="GT2_RfbC_Mx_like"/>
    <property type="match status" value="1"/>
</dbReference>
<protein>
    <submittedName>
        <fullName evidence="2">Glycosyltransferase involved in cell wall biosynthesis</fullName>
    </submittedName>
</protein>
<feature type="domain" description="Glycosyltransferase 2-like" evidence="1">
    <location>
        <begin position="471"/>
        <end position="649"/>
    </location>
</feature>
<evidence type="ECO:0000313" key="3">
    <source>
        <dbReference type="Proteomes" id="UP001230253"/>
    </source>
</evidence>
<dbReference type="SUPFAM" id="SSF53448">
    <property type="entry name" value="Nucleotide-diphospho-sugar transferases"/>
    <property type="match status" value="2"/>
</dbReference>
<dbReference type="Pfam" id="PF00535">
    <property type="entry name" value="Glycos_transf_2"/>
    <property type="match status" value="2"/>
</dbReference>
<reference evidence="2 3" key="1">
    <citation type="submission" date="2023-07" db="EMBL/GenBank/DDBJ databases">
        <title>Genomic Encyclopedia of Type Strains, Phase IV (KMG-IV): sequencing the most valuable type-strain genomes for metagenomic binning, comparative biology and taxonomic classification.</title>
        <authorList>
            <person name="Goeker M."/>
        </authorList>
    </citation>
    <scope>NUCLEOTIDE SEQUENCE [LARGE SCALE GENOMIC DNA]</scope>
    <source>
        <strain evidence="2 3">DSM 11549</strain>
    </source>
</reference>
<sequence>MRAVDLRQDCAACEYIDVEIADGAYLARGDDPEIKFHPHSPLQPGWYHCAFEISGNSVLAPQLSIGTGTGEGALATYRVSLKSDRRRNRFTADFYLPEPANELCLYPADGAGKFELGHLHLKRRNKAETLLFFARHALQILWRDPMRLVRRFRQYWHYLRRPHFVGVRTPSRLSPGGGSYPDWIKRYDYQPERDRERLETQINALESRPVISVLMPVYNPPTDLLDAAIRSVLEQVYPHWELCIADDASPDPEIGRRLETWAERDPRIKIVRREMNGHISAATNSAFALATGEWIALLDHDDILRENALGEVAVELGRHPDADIIYSDEDKLGADGVRYDPYFKPDYSRELLRSQNYFNHLTVHRADKIRRVGGWREGFEGSQDYDLNLRIAEIVEPRKIRHIPKVLYHWRAVEGSTAMAGGEKNYAYLAGQRALEEHVTRLGLPAKVEPAPGVPFYRLQFSVPEPHPLVSLIIPTRDHAKLLRGCIDSILTKTTYDAYEILIVDNGSVEPETHRYFDELRVDPRIRILSYDKPFNYAAINNFAAAQAHGSVLALVNNDIEVISPDWLREMVSWAVQPEIGCVGAKLYYADDTIQHAGVILGIGGVAGHSHKYFPREEPGYFGRLKILQNVSAVTAACLVVRKEVYEAVGGLNETHLAVAFNDVDFCLSVQKLGFANVFTPYAEMYHLESISRGHEDNSEKQARFFDETLYMRKKWQRLLARDPFYSPNLSGEHEDFSLRS</sequence>
<dbReference type="EMBL" id="JAUSUK010000001">
    <property type="protein sequence ID" value="MDQ0325200.1"/>
    <property type="molecule type" value="Genomic_DNA"/>
</dbReference>
<accession>A0ABU0C3X0</accession>
<evidence type="ECO:0000259" key="1">
    <source>
        <dbReference type="Pfam" id="PF00535"/>
    </source>
</evidence>